<evidence type="ECO:0000259" key="14">
    <source>
        <dbReference type="PROSITE" id="PS51178"/>
    </source>
</evidence>
<dbReference type="PANTHER" id="PTHR43289">
    <property type="entry name" value="MITOGEN-ACTIVATED PROTEIN KINASE KINASE KINASE 20-RELATED"/>
    <property type="match status" value="1"/>
</dbReference>
<organism evidence="15 16">
    <name type="scientific">Microbacterium ginsengisoli</name>
    <dbReference type="NCBI Taxonomy" id="400772"/>
    <lineage>
        <taxon>Bacteria</taxon>
        <taxon>Bacillati</taxon>
        <taxon>Actinomycetota</taxon>
        <taxon>Actinomycetes</taxon>
        <taxon>Micrococcales</taxon>
        <taxon>Microbacteriaceae</taxon>
        <taxon>Microbacterium</taxon>
    </lineage>
</organism>
<dbReference type="InterPro" id="IPR008266">
    <property type="entry name" value="Tyr_kinase_AS"/>
</dbReference>
<evidence type="ECO:0000256" key="11">
    <source>
        <dbReference type="SAM" id="MobiDB-lite"/>
    </source>
</evidence>
<dbReference type="PROSITE" id="PS00107">
    <property type="entry name" value="PROTEIN_KINASE_ATP"/>
    <property type="match status" value="1"/>
</dbReference>
<keyword evidence="12" id="KW-0812">Transmembrane</keyword>
<sequence length="599" mass="60936">EPVVRHPRRGDRAGRFAGVREPRDGTQCGRPRSTLARGDRRARARRGLGVRCGRARDVSVELVAGRFRVVRIVGAGGTATVYEAVDERTQQVVALKVLHPHFADDERTWDAFFEEVRASSAIDHPAMVEVVDWGVHQGGGAPSAWIAMEFVPGSTLGQHVRRWGPLARSDALIVADALLRVIEASHDAGIVHRDISPSNVMVEMQFGAAGVRPGSVRLLDFGLADLSGRSTHGADPLLSAAGGGVVANVPYASPEHLTGRSVVEASDVYQVAAVLWFALTGAPPFTGDSEAVSLAHRTSPAPRLRDVLAGIDPALDRAIARALAKDPASRPSARDMRAALLRAGAAETPGDPSPARTANGWQEAVGTTALLPAAVAVSQRSRAGAVRWRRPGGVAVIVVGVLVAGAVIVGLSAAATPTTWDAGPAPTASSAEPTTSAAPSPAAPTIVVPELVGLSRADAEAALVRAGLRVGRVESVDAAASADTVVTASATRGVRLAAGSAVDLAVASGRNAVPDVTGLDADTAGARLTAAGFPSAVVGGVPGQPVISYSPTGSVPLGTAVALTLASAPSPTPTPPGSATPSMTPTPSPTPTGTPTPTP</sequence>
<feature type="domain" description="Protein kinase" evidence="13">
    <location>
        <begin position="67"/>
        <end position="341"/>
    </location>
</feature>
<dbReference type="SMART" id="SM00740">
    <property type="entry name" value="PASTA"/>
    <property type="match status" value="2"/>
</dbReference>
<dbReference type="Pfam" id="PF03793">
    <property type="entry name" value="PASTA"/>
    <property type="match status" value="1"/>
</dbReference>
<feature type="region of interest" description="Disordered" evidence="11">
    <location>
        <begin position="1"/>
        <end position="40"/>
    </location>
</feature>
<comment type="catalytic activity">
    <reaction evidence="8">
        <text>L-threonyl-[protein] + ATP = O-phospho-L-threonyl-[protein] + ADP + H(+)</text>
        <dbReference type="Rhea" id="RHEA:46608"/>
        <dbReference type="Rhea" id="RHEA-COMP:11060"/>
        <dbReference type="Rhea" id="RHEA-COMP:11605"/>
        <dbReference type="ChEBI" id="CHEBI:15378"/>
        <dbReference type="ChEBI" id="CHEBI:30013"/>
        <dbReference type="ChEBI" id="CHEBI:30616"/>
        <dbReference type="ChEBI" id="CHEBI:61977"/>
        <dbReference type="ChEBI" id="CHEBI:456216"/>
        <dbReference type="EC" id="2.7.11.1"/>
    </reaction>
</comment>
<keyword evidence="3" id="KW-0808">Transferase</keyword>
<dbReference type="Pfam" id="PF00069">
    <property type="entry name" value="Pkinase"/>
    <property type="match status" value="1"/>
</dbReference>
<evidence type="ECO:0000256" key="2">
    <source>
        <dbReference type="ARBA" id="ARBA00022527"/>
    </source>
</evidence>
<evidence type="ECO:0000259" key="13">
    <source>
        <dbReference type="PROSITE" id="PS50011"/>
    </source>
</evidence>
<feature type="compositionally biased region" description="Pro residues" evidence="11">
    <location>
        <begin position="570"/>
        <end position="599"/>
    </location>
</feature>
<dbReference type="AlphaFoldDB" id="A0A3C1KG90"/>
<dbReference type="CDD" id="cd14014">
    <property type="entry name" value="STKc_PknB_like"/>
    <property type="match status" value="1"/>
</dbReference>
<keyword evidence="4" id="KW-0677">Repeat</keyword>
<keyword evidence="5 10" id="KW-0547">Nucleotide-binding</keyword>
<dbReference type="InterPro" id="IPR000719">
    <property type="entry name" value="Prot_kinase_dom"/>
</dbReference>
<accession>A0A3C1KG90</accession>
<keyword evidence="7 10" id="KW-0067">ATP-binding</keyword>
<evidence type="ECO:0000256" key="12">
    <source>
        <dbReference type="SAM" id="Phobius"/>
    </source>
</evidence>
<evidence type="ECO:0000256" key="1">
    <source>
        <dbReference type="ARBA" id="ARBA00012513"/>
    </source>
</evidence>
<evidence type="ECO:0000256" key="3">
    <source>
        <dbReference type="ARBA" id="ARBA00022679"/>
    </source>
</evidence>
<evidence type="ECO:0000313" key="15">
    <source>
        <dbReference type="EMBL" id="HAN25709.1"/>
    </source>
</evidence>
<name>A0A3C1KG90_9MICO</name>
<evidence type="ECO:0000256" key="8">
    <source>
        <dbReference type="ARBA" id="ARBA00047899"/>
    </source>
</evidence>
<dbReference type="Gene3D" id="3.30.200.20">
    <property type="entry name" value="Phosphorylase Kinase, domain 1"/>
    <property type="match status" value="1"/>
</dbReference>
<dbReference type="PANTHER" id="PTHR43289:SF6">
    <property type="entry name" value="SERINE_THREONINE-PROTEIN KINASE NEKL-3"/>
    <property type="match status" value="1"/>
</dbReference>
<dbReference type="Gene3D" id="3.30.10.20">
    <property type="match status" value="2"/>
</dbReference>
<dbReference type="EC" id="2.7.11.1" evidence="1"/>
<dbReference type="PROSITE" id="PS50011">
    <property type="entry name" value="PROTEIN_KINASE_DOM"/>
    <property type="match status" value="1"/>
</dbReference>
<feature type="non-terminal residue" evidence="15">
    <location>
        <position position="1"/>
    </location>
</feature>
<proteinExistence type="predicted"/>
<feature type="region of interest" description="Disordered" evidence="11">
    <location>
        <begin position="566"/>
        <end position="599"/>
    </location>
</feature>
<dbReference type="InterPro" id="IPR011009">
    <property type="entry name" value="Kinase-like_dom_sf"/>
</dbReference>
<dbReference type="GO" id="GO:0004674">
    <property type="term" value="F:protein serine/threonine kinase activity"/>
    <property type="evidence" value="ECO:0007669"/>
    <property type="project" value="UniProtKB-KW"/>
</dbReference>
<feature type="compositionally biased region" description="Basic and acidic residues" evidence="11">
    <location>
        <begin position="10"/>
        <end position="24"/>
    </location>
</feature>
<comment type="catalytic activity">
    <reaction evidence="9">
        <text>L-seryl-[protein] + ATP = O-phospho-L-seryl-[protein] + ADP + H(+)</text>
        <dbReference type="Rhea" id="RHEA:17989"/>
        <dbReference type="Rhea" id="RHEA-COMP:9863"/>
        <dbReference type="Rhea" id="RHEA-COMP:11604"/>
        <dbReference type="ChEBI" id="CHEBI:15378"/>
        <dbReference type="ChEBI" id="CHEBI:29999"/>
        <dbReference type="ChEBI" id="CHEBI:30616"/>
        <dbReference type="ChEBI" id="CHEBI:83421"/>
        <dbReference type="ChEBI" id="CHEBI:456216"/>
        <dbReference type="EC" id="2.7.11.1"/>
    </reaction>
</comment>
<keyword evidence="12" id="KW-0472">Membrane</keyword>
<evidence type="ECO:0000256" key="5">
    <source>
        <dbReference type="ARBA" id="ARBA00022741"/>
    </source>
</evidence>
<comment type="caution">
    <text evidence="15">The sequence shown here is derived from an EMBL/GenBank/DDBJ whole genome shotgun (WGS) entry which is preliminary data.</text>
</comment>
<evidence type="ECO:0000256" key="10">
    <source>
        <dbReference type="PROSITE-ProRule" id="PRU10141"/>
    </source>
</evidence>
<feature type="compositionally biased region" description="Low complexity" evidence="11">
    <location>
        <begin position="424"/>
        <end position="442"/>
    </location>
</feature>
<dbReference type="EMBL" id="DMNG01000251">
    <property type="protein sequence ID" value="HAN25709.1"/>
    <property type="molecule type" value="Genomic_DNA"/>
</dbReference>
<protein>
    <recommendedName>
        <fullName evidence="1">non-specific serine/threonine protein kinase</fullName>
        <ecNumber evidence="1">2.7.11.1</ecNumber>
    </recommendedName>
</protein>
<dbReference type="Gene3D" id="1.10.510.10">
    <property type="entry name" value="Transferase(Phosphotransferase) domain 1"/>
    <property type="match status" value="1"/>
</dbReference>
<dbReference type="CDD" id="cd06577">
    <property type="entry name" value="PASTA_pknB"/>
    <property type="match status" value="2"/>
</dbReference>
<feature type="region of interest" description="Disordered" evidence="11">
    <location>
        <begin position="418"/>
        <end position="442"/>
    </location>
</feature>
<dbReference type="PROSITE" id="PS51178">
    <property type="entry name" value="PASTA"/>
    <property type="match status" value="1"/>
</dbReference>
<dbReference type="GO" id="GO:0005524">
    <property type="term" value="F:ATP binding"/>
    <property type="evidence" value="ECO:0007669"/>
    <property type="project" value="UniProtKB-UniRule"/>
</dbReference>
<gene>
    <name evidence="15" type="ORF">DCP95_14255</name>
</gene>
<evidence type="ECO:0000256" key="9">
    <source>
        <dbReference type="ARBA" id="ARBA00048679"/>
    </source>
</evidence>
<feature type="domain" description="PASTA" evidence="14">
    <location>
        <begin position="442"/>
        <end position="508"/>
    </location>
</feature>
<feature type="transmembrane region" description="Helical" evidence="12">
    <location>
        <begin position="392"/>
        <end position="415"/>
    </location>
</feature>
<dbReference type="PROSITE" id="PS00109">
    <property type="entry name" value="PROTEIN_KINASE_TYR"/>
    <property type="match status" value="1"/>
</dbReference>
<reference evidence="15 16" key="1">
    <citation type="journal article" date="2018" name="Nat. Biotechnol.">
        <title>A standardized bacterial taxonomy based on genome phylogeny substantially revises the tree of life.</title>
        <authorList>
            <person name="Parks D.H."/>
            <person name="Chuvochina M."/>
            <person name="Waite D.W."/>
            <person name="Rinke C."/>
            <person name="Skarshewski A."/>
            <person name="Chaumeil P.A."/>
            <person name="Hugenholtz P."/>
        </authorList>
    </citation>
    <scope>NUCLEOTIDE SEQUENCE [LARGE SCALE GENOMIC DNA]</scope>
    <source>
        <strain evidence="15">UBA9152</strain>
    </source>
</reference>
<evidence type="ECO:0000313" key="16">
    <source>
        <dbReference type="Proteomes" id="UP000257479"/>
    </source>
</evidence>
<dbReference type="InterPro" id="IPR005543">
    <property type="entry name" value="PASTA_dom"/>
</dbReference>
<keyword evidence="12" id="KW-1133">Transmembrane helix</keyword>
<feature type="binding site" evidence="10">
    <location>
        <position position="96"/>
    </location>
    <ligand>
        <name>ATP</name>
        <dbReference type="ChEBI" id="CHEBI:30616"/>
    </ligand>
</feature>
<keyword evidence="6" id="KW-0418">Kinase</keyword>
<dbReference type="Proteomes" id="UP000257479">
    <property type="component" value="Unassembled WGS sequence"/>
</dbReference>
<keyword evidence="2" id="KW-0723">Serine/threonine-protein kinase</keyword>
<evidence type="ECO:0000256" key="7">
    <source>
        <dbReference type="ARBA" id="ARBA00022840"/>
    </source>
</evidence>
<dbReference type="SUPFAM" id="SSF56112">
    <property type="entry name" value="Protein kinase-like (PK-like)"/>
    <property type="match status" value="1"/>
</dbReference>
<evidence type="ECO:0000256" key="6">
    <source>
        <dbReference type="ARBA" id="ARBA00022777"/>
    </source>
</evidence>
<dbReference type="InterPro" id="IPR017441">
    <property type="entry name" value="Protein_kinase_ATP_BS"/>
</dbReference>
<evidence type="ECO:0000256" key="4">
    <source>
        <dbReference type="ARBA" id="ARBA00022737"/>
    </source>
</evidence>